<dbReference type="InterPro" id="IPR020449">
    <property type="entry name" value="Tscrpt_reg_AraC-type_HTH"/>
</dbReference>
<dbReference type="InterPro" id="IPR018062">
    <property type="entry name" value="HTH_AraC-typ_CS"/>
</dbReference>
<dbReference type="EMBL" id="CAXIXY010000004">
    <property type="protein sequence ID" value="CAL2085002.1"/>
    <property type="molecule type" value="Genomic_DNA"/>
</dbReference>
<dbReference type="InterPro" id="IPR018060">
    <property type="entry name" value="HTH_AraC"/>
</dbReference>
<dbReference type="Gene3D" id="1.10.10.60">
    <property type="entry name" value="Homeodomain-like"/>
    <property type="match status" value="2"/>
</dbReference>
<dbReference type="Pfam" id="PF12833">
    <property type="entry name" value="HTH_18"/>
    <property type="match status" value="1"/>
</dbReference>
<dbReference type="Proteomes" id="UP001497416">
    <property type="component" value="Unassembled WGS sequence"/>
</dbReference>
<keyword evidence="1" id="KW-0805">Transcription regulation</keyword>
<comment type="caution">
    <text evidence="5">The sequence shown here is derived from an EMBL/GenBank/DDBJ whole genome shotgun (WGS) entry which is preliminary data.</text>
</comment>
<sequence length="320" mass="37153">MYTIDIDISIDNKYVLDDILILQSIDSHCGLETKEFKIKPEFGLGSVKSWVFDGLMIRQREVQLLSDIRVTGLQSTNALIFSILLSGEKKMFLPDLKTELIQEEGESCISFINKTDGNVVYSKDKMIREIVIKMSNDFIKKHQLDKEFPIYEDYSIQNLQSNFSNQLDYRTEQIVQELLEDDRKGLLKRLFLESKVLELLMLQFDSKKSGINNSTILKKIHLAKDYIINNLDTQISIQELSKKVFLNEFQLKKEFKSNFGTTIFDFAIQQRMVEAKKLLSNTSKPIYEIAELVGYKNPTHFSAAFKKIVKQTPKQYRNTV</sequence>
<organism evidence="5 6">
    <name type="scientific">Tenacibaculum platacis</name>
    <dbReference type="NCBI Taxonomy" id="3137852"/>
    <lineage>
        <taxon>Bacteria</taxon>
        <taxon>Pseudomonadati</taxon>
        <taxon>Bacteroidota</taxon>
        <taxon>Flavobacteriia</taxon>
        <taxon>Flavobacteriales</taxon>
        <taxon>Flavobacteriaceae</taxon>
        <taxon>Tenacibaculum</taxon>
    </lineage>
</organism>
<dbReference type="SUPFAM" id="SSF46689">
    <property type="entry name" value="Homeodomain-like"/>
    <property type="match status" value="2"/>
</dbReference>
<keyword evidence="6" id="KW-1185">Reference proteome</keyword>
<dbReference type="PRINTS" id="PR00032">
    <property type="entry name" value="HTHARAC"/>
</dbReference>
<dbReference type="RefSeq" id="WP_348711875.1">
    <property type="nucleotide sequence ID" value="NZ_CAXIXY010000004.1"/>
</dbReference>
<gene>
    <name evidence="5" type="ORF">T190607A01A_20399</name>
</gene>
<accession>A0ABM9NZU6</accession>
<keyword evidence="2" id="KW-0238">DNA-binding</keyword>
<evidence type="ECO:0000256" key="3">
    <source>
        <dbReference type="ARBA" id="ARBA00023163"/>
    </source>
</evidence>
<dbReference type="PROSITE" id="PS00041">
    <property type="entry name" value="HTH_ARAC_FAMILY_1"/>
    <property type="match status" value="1"/>
</dbReference>
<reference evidence="5 6" key="1">
    <citation type="submission" date="2024-05" db="EMBL/GenBank/DDBJ databases">
        <authorList>
            <person name="Duchaud E."/>
        </authorList>
    </citation>
    <scope>NUCLEOTIDE SEQUENCE [LARGE SCALE GENOMIC DNA]</scope>
    <source>
        <strain evidence="5">Ena-SAMPLE-TAB-13-05-2024-13:56:06:370-140302</strain>
    </source>
</reference>
<name>A0ABM9NZU6_9FLAO</name>
<evidence type="ECO:0000256" key="2">
    <source>
        <dbReference type="ARBA" id="ARBA00023125"/>
    </source>
</evidence>
<proteinExistence type="predicted"/>
<dbReference type="PANTHER" id="PTHR47893">
    <property type="entry name" value="REGULATORY PROTEIN PCHR"/>
    <property type="match status" value="1"/>
</dbReference>
<evidence type="ECO:0000313" key="5">
    <source>
        <dbReference type="EMBL" id="CAL2085002.1"/>
    </source>
</evidence>
<evidence type="ECO:0000256" key="1">
    <source>
        <dbReference type="ARBA" id="ARBA00023015"/>
    </source>
</evidence>
<evidence type="ECO:0000313" key="6">
    <source>
        <dbReference type="Proteomes" id="UP001497416"/>
    </source>
</evidence>
<dbReference type="PANTHER" id="PTHR47893:SF1">
    <property type="entry name" value="REGULATORY PROTEIN PCHR"/>
    <property type="match status" value="1"/>
</dbReference>
<protein>
    <submittedName>
        <fullName evidence="5">HTH araC/xylS-type domain-containing protein</fullName>
    </submittedName>
</protein>
<dbReference type="InterPro" id="IPR009057">
    <property type="entry name" value="Homeodomain-like_sf"/>
</dbReference>
<feature type="domain" description="HTH araC/xylS-type" evidence="4">
    <location>
        <begin position="221"/>
        <end position="319"/>
    </location>
</feature>
<dbReference type="PROSITE" id="PS01124">
    <property type="entry name" value="HTH_ARAC_FAMILY_2"/>
    <property type="match status" value="1"/>
</dbReference>
<dbReference type="InterPro" id="IPR053142">
    <property type="entry name" value="PchR_regulatory_protein"/>
</dbReference>
<evidence type="ECO:0000259" key="4">
    <source>
        <dbReference type="PROSITE" id="PS01124"/>
    </source>
</evidence>
<keyword evidence="3" id="KW-0804">Transcription</keyword>
<dbReference type="SMART" id="SM00342">
    <property type="entry name" value="HTH_ARAC"/>
    <property type="match status" value="1"/>
</dbReference>